<dbReference type="AlphaFoldDB" id="A0A843VXK8"/>
<organism evidence="1 2">
    <name type="scientific">Colocasia esculenta</name>
    <name type="common">Wild taro</name>
    <name type="synonym">Arum esculentum</name>
    <dbReference type="NCBI Taxonomy" id="4460"/>
    <lineage>
        <taxon>Eukaryota</taxon>
        <taxon>Viridiplantae</taxon>
        <taxon>Streptophyta</taxon>
        <taxon>Embryophyta</taxon>
        <taxon>Tracheophyta</taxon>
        <taxon>Spermatophyta</taxon>
        <taxon>Magnoliopsida</taxon>
        <taxon>Liliopsida</taxon>
        <taxon>Araceae</taxon>
        <taxon>Aroideae</taxon>
        <taxon>Colocasieae</taxon>
        <taxon>Colocasia</taxon>
    </lineage>
</organism>
<evidence type="ECO:0000313" key="1">
    <source>
        <dbReference type="EMBL" id="MQM03683.1"/>
    </source>
</evidence>
<dbReference type="PANTHER" id="PTHR35292:SF13">
    <property type="entry name" value="OS03G0581800 PROTEIN"/>
    <property type="match status" value="1"/>
</dbReference>
<sequence length="149" mass="16232">MAARAALMAAARRVPSLSSPASHAQAAKLIPRRGLAGGGDHHGPPKINCWQDPLSPSKWKEEHFVIVSLTGWGLLFFGGYKFFSGGKKEKKEETAFHLPGIALLLLQRICQGLYLLVCLHGGFLHALQRGELGLLLLEGQFELDPLVLE</sequence>
<gene>
    <name evidence="1" type="ORF">Taro_036468</name>
</gene>
<accession>A0A843VXK8</accession>
<dbReference type="OrthoDB" id="537257at2759"/>
<feature type="non-terminal residue" evidence="1">
    <location>
        <position position="1"/>
    </location>
</feature>
<proteinExistence type="predicted"/>
<comment type="caution">
    <text evidence="1">The sequence shown here is derived from an EMBL/GenBank/DDBJ whole genome shotgun (WGS) entry which is preliminary data.</text>
</comment>
<name>A0A843VXK8_COLES</name>
<reference evidence="1" key="1">
    <citation type="submission" date="2017-07" db="EMBL/GenBank/DDBJ databases">
        <title>Taro Niue Genome Assembly and Annotation.</title>
        <authorList>
            <person name="Atibalentja N."/>
            <person name="Keating K."/>
            <person name="Fields C.J."/>
        </authorList>
    </citation>
    <scope>NUCLEOTIDE SEQUENCE</scope>
    <source>
        <strain evidence="1">Niue_2</strain>
        <tissue evidence="1">Leaf</tissue>
    </source>
</reference>
<keyword evidence="2" id="KW-1185">Reference proteome</keyword>
<dbReference type="Proteomes" id="UP000652761">
    <property type="component" value="Unassembled WGS sequence"/>
</dbReference>
<dbReference type="EMBL" id="NMUH01003081">
    <property type="protein sequence ID" value="MQM03683.1"/>
    <property type="molecule type" value="Genomic_DNA"/>
</dbReference>
<evidence type="ECO:0000313" key="2">
    <source>
        <dbReference type="Proteomes" id="UP000652761"/>
    </source>
</evidence>
<dbReference type="PANTHER" id="PTHR35292">
    <property type="entry name" value="EXPRESSED PROTEIN"/>
    <property type="match status" value="1"/>
</dbReference>
<protein>
    <submittedName>
        <fullName evidence="1">Uncharacterized protein</fullName>
    </submittedName>
</protein>